<organism evidence="1 2">
    <name type="scientific">Gimesia chilikensis</name>
    <dbReference type="NCBI Taxonomy" id="2605989"/>
    <lineage>
        <taxon>Bacteria</taxon>
        <taxon>Pseudomonadati</taxon>
        <taxon>Planctomycetota</taxon>
        <taxon>Planctomycetia</taxon>
        <taxon>Planctomycetales</taxon>
        <taxon>Planctomycetaceae</taxon>
        <taxon>Gimesia</taxon>
    </lineage>
</organism>
<dbReference type="AlphaFoldDB" id="A0A517PXP2"/>
<reference evidence="1 2" key="1">
    <citation type="submission" date="2019-02" db="EMBL/GenBank/DDBJ databases">
        <title>Deep-cultivation of Planctomycetes and their phenomic and genomic characterization uncovers novel biology.</title>
        <authorList>
            <person name="Wiegand S."/>
            <person name="Jogler M."/>
            <person name="Boedeker C."/>
            <person name="Pinto D."/>
            <person name="Vollmers J."/>
            <person name="Rivas-Marin E."/>
            <person name="Kohn T."/>
            <person name="Peeters S.H."/>
            <person name="Heuer A."/>
            <person name="Rast P."/>
            <person name="Oberbeckmann S."/>
            <person name="Bunk B."/>
            <person name="Jeske O."/>
            <person name="Meyerdierks A."/>
            <person name="Storesund J.E."/>
            <person name="Kallscheuer N."/>
            <person name="Luecker S."/>
            <person name="Lage O.M."/>
            <person name="Pohl T."/>
            <person name="Merkel B.J."/>
            <person name="Hornburger P."/>
            <person name="Mueller R.-W."/>
            <person name="Bruemmer F."/>
            <person name="Labrenz M."/>
            <person name="Spormann A.M."/>
            <person name="Op den Camp H."/>
            <person name="Overmann J."/>
            <person name="Amann R."/>
            <person name="Jetten M.S.M."/>
            <person name="Mascher T."/>
            <person name="Medema M.H."/>
            <person name="Devos D.P."/>
            <person name="Kaster A.-K."/>
            <person name="Ovreas L."/>
            <person name="Rohde M."/>
            <person name="Galperin M.Y."/>
            <person name="Jogler C."/>
        </authorList>
    </citation>
    <scope>NUCLEOTIDE SEQUENCE [LARGE SCALE GENOMIC DNA]</scope>
    <source>
        <strain evidence="1 2">HG66A1</strain>
    </source>
</reference>
<keyword evidence="2" id="KW-1185">Reference proteome</keyword>
<protein>
    <submittedName>
        <fullName evidence="1">Uncharacterized protein</fullName>
    </submittedName>
</protein>
<dbReference type="RefSeq" id="WP_145192622.1">
    <property type="nucleotide sequence ID" value="NZ_CP036266.1"/>
</dbReference>
<gene>
    <name evidence="1" type="ORF">HG66A1_59880</name>
</gene>
<accession>A0A517PXP2</accession>
<proteinExistence type="predicted"/>
<accession>A0A5A8BJQ5</accession>
<evidence type="ECO:0000313" key="2">
    <source>
        <dbReference type="Proteomes" id="UP000320421"/>
    </source>
</evidence>
<sequence>MSSHKAAYDDLDTTMIAFVGVVGTIITFFTVFAVAALSYSFEKSETEVKVIEVPEVTSDSVLANQAAALSEYRWIDQDKNIAAVPIDRAMEFVVQEEQEKQKKNKNKSP</sequence>
<dbReference type="OrthoDB" id="290157at2"/>
<evidence type="ECO:0000313" key="1">
    <source>
        <dbReference type="EMBL" id="QDT24157.1"/>
    </source>
</evidence>
<name>A0A517PXP2_9PLAN</name>
<dbReference type="EMBL" id="CP036266">
    <property type="protein sequence ID" value="QDT24157.1"/>
    <property type="molecule type" value="Genomic_DNA"/>
</dbReference>
<dbReference type="Proteomes" id="UP000320421">
    <property type="component" value="Chromosome"/>
</dbReference>